<keyword evidence="2" id="KW-1185">Reference proteome</keyword>
<name>A0ACB8A4M2_9AGAM</name>
<dbReference type="Proteomes" id="UP000790377">
    <property type="component" value="Unassembled WGS sequence"/>
</dbReference>
<gene>
    <name evidence="1" type="ORF">BJ138DRAFT_1158377</name>
</gene>
<proteinExistence type="predicted"/>
<organism evidence="1 2">
    <name type="scientific">Hygrophoropsis aurantiaca</name>
    <dbReference type="NCBI Taxonomy" id="72124"/>
    <lineage>
        <taxon>Eukaryota</taxon>
        <taxon>Fungi</taxon>
        <taxon>Dikarya</taxon>
        <taxon>Basidiomycota</taxon>
        <taxon>Agaricomycotina</taxon>
        <taxon>Agaricomycetes</taxon>
        <taxon>Agaricomycetidae</taxon>
        <taxon>Boletales</taxon>
        <taxon>Coniophorineae</taxon>
        <taxon>Hygrophoropsidaceae</taxon>
        <taxon>Hygrophoropsis</taxon>
    </lineage>
</organism>
<sequence length="96" mass="11274">MMSGAVIMAWRLQTYMYLEFSVLAILVYDYCITLGTEVRCIWDRSWTFVRVLFLVARYVPFILVPMFIYYTFGSSFMNDCPLFGDGTLCQTVNCER</sequence>
<accession>A0ACB8A4M2</accession>
<reference evidence="1" key="1">
    <citation type="journal article" date="2021" name="New Phytol.">
        <title>Evolutionary innovations through gain and loss of genes in the ectomycorrhizal Boletales.</title>
        <authorList>
            <person name="Wu G."/>
            <person name="Miyauchi S."/>
            <person name="Morin E."/>
            <person name="Kuo A."/>
            <person name="Drula E."/>
            <person name="Varga T."/>
            <person name="Kohler A."/>
            <person name="Feng B."/>
            <person name="Cao Y."/>
            <person name="Lipzen A."/>
            <person name="Daum C."/>
            <person name="Hundley H."/>
            <person name="Pangilinan J."/>
            <person name="Johnson J."/>
            <person name="Barry K."/>
            <person name="LaButti K."/>
            <person name="Ng V."/>
            <person name="Ahrendt S."/>
            <person name="Min B."/>
            <person name="Choi I.G."/>
            <person name="Park H."/>
            <person name="Plett J.M."/>
            <person name="Magnuson J."/>
            <person name="Spatafora J.W."/>
            <person name="Nagy L.G."/>
            <person name="Henrissat B."/>
            <person name="Grigoriev I.V."/>
            <person name="Yang Z.L."/>
            <person name="Xu J."/>
            <person name="Martin F.M."/>
        </authorList>
    </citation>
    <scope>NUCLEOTIDE SEQUENCE</scope>
    <source>
        <strain evidence="1">ATCC 28755</strain>
    </source>
</reference>
<protein>
    <submittedName>
        <fullName evidence="1">Uncharacterized protein</fullName>
    </submittedName>
</protein>
<comment type="caution">
    <text evidence="1">The sequence shown here is derived from an EMBL/GenBank/DDBJ whole genome shotgun (WGS) entry which is preliminary data.</text>
</comment>
<evidence type="ECO:0000313" key="2">
    <source>
        <dbReference type="Proteomes" id="UP000790377"/>
    </source>
</evidence>
<evidence type="ECO:0000313" key="1">
    <source>
        <dbReference type="EMBL" id="KAH7908156.1"/>
    </source>
</evidence>
<dbReference type="EMBL" id="MU267843">
    <property type="protein sequence ID" value="KAH7908156.1"/>
    <property type="molecule type" value="Genomic_DNA"/>
</dbReference>